<dbReference type="EMBL" id="CP029487">
    <property type="protein sequence ID" value="QCT73156.1"/>
    <property type="molecule type" value="Genomic_DNA"/>
</dbReference>
<evidence type="ECO:0000313" key="3">
    <source>
        <dbReference type="Proteomes" id="UP000218387"/>
    </source>
</evidence>
<evidence type="ECO:0000313" key="2">
    <source>
        <dbReference type="EMBL" id="QCT73156.1"/>
    </source>
</evidence>
<dbReference type="PANTHER" id="PTHR36180:SF2">
    <property type="entry name" value="BRO FAMILY PROTEIN"/>
    <property type="match status" value="1"/>
</dbReference>
<accession>A0A4V1GMG0</accession>
<dbReference type="Proteomes" id="UP000218387">
    <property type="component" value="Chromosome"/>
</dbReference>
<reference evidence="2 3" key="1">
    <citation type="submission" date="2018-05" db="EMBL/GenBank/DDBJ databases">
        <title>Genome comparison of Eubacterium sp.</title>
        <authorList>
            <person name="Feng Y."/>
            <person name="Sanchez-Andrea I."/>
            <person name="Stams A.J.M."/>
            <person name="De Vos W.M."/>
        </authorList>
    </citation>
    <scope>NUCLEOTIDE SEQUENCE [LARGE SCALE GENOMIC DNA]</scope>
    <source>
        <strain evidence="2 3">YI</strain>
    </source>
</reference>
<dbReference type="Pfam" id="PF03374">
    <property type="entry name" value="ANT"/>
    <property type="match status" value="1"/>
</dbReference>
<dbReference type="GO" id="GO:0003677">
    <property type="term" value="F:DNA binding"/>
    <property type="evidence" value="ECO:0007669"/>
    <property type="project" value="InterPro"/>
</dbReference>
<feature type="domain" description="Bro-N" evidence="1">
    <location>
        <begin position="2"/>
        <end position="108"/>
    </location>
</feature>
<sequence>MNTQLQEFMSDEFGMIRLIDEKGRVLVSGSDAASALGYARPAEAVRRHCRHAHKRLVVHPQSPNRLLEMLFIPEGDLYRLVASSKLPAARRFEAWIYDELLPAVRVNSAGQLRENRLIEALILQTQNFVALQKTLDGQNDLARFAQGIMVSGDSISMKKLTTLVQNISLKDGKKIRTGRNRLMGWLRKNGYLCYSDRESNIPTQRAMEMGLFEVRESSFEAGPGQVFLDHTTYVTPKGQAYFVRLFAEKGLEEIR</sequence>
<dbReference type="AlphaFoldDB" id="A0A4V1GMG0"/>
<keyword evidence="3" id="KW-1185">Reference proteome</keyword>
<dbReference type="PANTHER" id="PTHR36180">
    <property type="entry name" value="DNA-BINDING PROTEIN-RELATED-RELATED"/>
    <property type="match status" value="1"/>
</dbReference>
<dbReference type="Pfam" id="PF02498">
    <property type="entry name" value="Bro-N"/>
    <property type="match status" value="1"/>
</dbReference>
<organism evidence="2 3">
    <name type="scientific">Eubacterium maltosivorans</name>
    <dbReference type="NCBI Taxonomy" id="2041044"/>
    <lineage>
        <taxon>Bacteria</taxon>
        <taxon>Bacillati</taxon>
        <taxon>Bacillota</taxon>
        <taxon>Clostridia</taxon>
        <taxon>Eubacteriales</taxon>
        <taxon>Eubacteriaceae</taxon>
        <taxon>Eubacterium</taxon>
    </lineage>
</organism>
<dbReference type="InterPro" id="IPR003497">
    <property type="entry name" value="BRO_N_domain"/>
</dbReference>
<gene>
    <name evidence="2" type="ORF">CPZ25_018160</name>
</gene>
<dbReference type="KEGG" id="emt:CPZ25_018160"/>
<dbReference type="PROSITE" id="PS51750">
    <property type="entry name" value="BRO_N"/>
    <property type="match status" value="1"/>
</dbReference>
<dbReference type="SMART" id="SM01040">
    <property type="entry name" value="Bro-N"/>
    <property type="match status" value="1"/>
</dbReference>
<dbReference type="RefSeq" id="WP_074616572.1">
    <property type="nucleotide sequence ID" value="NZ_CP029487.1"/>
</dbReference>
<dbReference type="InterPro" id="IPR005039">
    <property type="entry name" value="Ant_C"/>
</dbReference>
<proteinExistence type="predicted"/>
<protein>
    <recommendedName>
        <fullName evidence="1">Bro-N domain-containing protein</fullName>
    </recommendedName>
</protein>
<name>A0A4V1GMG0_EUBML</name>
<evidence type="ECO:0000259" key="1">
    <source>
        <dbReference type="PROSITE" id="PS51750"/>
    </source>
</evidence>